<dbReference type="Proteomes" id="UP001628156">
    <property type="component" value="Unassembled WGS sequence"/>
</dbReference>
<gene>
    <name evidence="1" type="ORF">ENUP19_0047G0147</name>
</gene>
<reference evidence="1 2" key="1">
    <citation type="journal article" date="2019" name="PLoS Negl. Trop. Dis.">
        <title>Whole genome sequencing of Entamoeba nuttalli reveals mammalian host-related molecular signatures and a novel octapeptide-repeat surface protein.</title>
        <authorList>
            <person name="Tanaka M."/>
            <person name="Makiuchi T."/>
            <person name="Komiyama T."/>
            <person name="Shiina T."/>
            <person name="Osaki K."/>
            <person name="Tachibana H."/>
        </authorList>
    </citation>
    <scope>NUCLEOTIDE SEQUENCE [LARGE SCALE GENOMIC DNA]</scope>
    <source>
        <strain evidence="1 2">P19-061405</strain>
    </source>
</reference>
<sequence length="201" mass="23435">MTFSNTQINKLKQFVGLDNYEIIFDSDIMEMTRLSFVKSIEGRKDIAIVIINNYNHIYGCYQKLTIKHAQNLPQNGYITNHNYCVDPYHFIFSLLSDSIPPTKWMKVPTPQMVLNQIKIMDTLEILPTNSNQLDDYIFCVAHAFGFWKPQLNEEESAYTFFRLNEAYINPPTHLELTGINQSKPGCNTYSKITRLLVIQFY</sequence>
<evidence type="ECO:0000313" key="1">
    <source>
        <dbReference type="EMBL" id="GAB1220088.1"/>
    </source>
</evidence>
<protein>
    <recommendedName>
        <fullName evidence="3">TLDc domain-containing protein</fullName>
    </recommendedName>
</protein>
<evidence type="ECO:0008006" key="3">
    <source>
        <dbReference type="Google" id="ProtNLM"/>
    </source>
</evidence>
<organism evidence="1 2">
    <name type="scientific">Entamoeba nuttalli</name>
    <dbReference type="NCBI Taxonomy" id="412467"/>
    <lineage>
        <taxon>Eukaryota</taxon>
        <taxon>Amoebozoa</taxon>
        <taxon>Evosea</taxon>
        <taxon>Archamoebae</taxon>
        <taxon>Mastigamoebida</taxon>
        <taxon>Entamoebidae</taxon>
        <taxon>Entamoeba</taxon>
    </lineage>
</organism>
<keyword evidence="2" id="KW-1185">Reference proteome</keyword>
<dbReference type="EMBL" id="BAAFRS010000047">
    <property type="protein sequence ID" value="GAB1220088.1"/>
    <property type="molecule type" value="Genomic_DNA"/>
</dbReference>
<evidence type="ECO:0000313" key="2">
    <source>
        <dbReference type="Proteomes" id="UP001628156"/>
    </source>
</evidence>
<name>A0ABQ0DB58_9EUKA</name>
<proteinExistence type="predicted"/>
<accession>A0ABQ0DB58</accession>
<comment type="caution">
    <text evidence="1">The sequence shown here is derived from an EMBL/GenBank/DDBJ whole genome shotgun (WGS) entry which is preliminary data.</text>
</comment>